<dbReference type="Proteomes" id="UP000286482">
    <property type="component" value="Unassembled WGS sequence"/>
</dbReference>
<reference evidence="2 3" key="1">
    <citation type="submission" date="2018-09" db="EMBL/GenBank/DDBJ databases">
        <authorList>
            <person name="Wang Z."/>
        </authorList>
    </citation>
    <scope>NUCLEOTIDE SEQUENCE [LARGE SCALE GENOMIC DNA]</scope>
    <source>
        <strain evidence="2 3">ALS 81</strain>
    </source>
</reference>
<keyword evidence="3" id="KW-1185">Reference proteome</keyword>
<dbReference type="InterPro" id="IPR018635">
    <property type="entry name" value="UPF0319"/>
</dbReference>
<sequence>MNMNIRKSIYFGLILFSATQVQAAKLSLDQFVHLSFINGVAANELANSSRKSAELSPGTYQIVVKYGNADTFKKNARPFHSKPNILVIEVDERDMKLALPIGYRNVATARYNFDRTPEWSIEYSDGSRKSLKVEQVSGTVMEYDAKIMAAYEQFKASNE</sequence>
<name>A0A420EHL3_9ALTE</name>
<dbReference type="AlphaFoldDB" id="A0A420EHL3"/>
<comment type="caution">
    <text evidence="2">The sequence shown here is derived from an EMBL/GenBank/DDBJ whole genome shotgun (WGS) entry which is preliminary data.</text>
</comment>
<organism evidence="2 3">
    <name type="scientific">Alginatibacterium sediminis</name>
    <dbReference type="NCBI Taxonomy" id="2164068"/>
    <lineage>
        <taxon>Bacteria</taxon>
        <taxon>Pseudomonadati</taxon>
        <taxon>Pseudomonadota</taxon>
        <taxon>Gammaproteobacteria</taxon>
        <taxon>Alteromonadales</taxon>
        <taxon>Alteromonadaceae</taxon>
        <taxon>Alginatibacterium</taxon>
    </lineage>
</organism>
<dbReference type="Pfam" id="PF09829">
    <property type="entry name" value="DUF2057"/>
    <property type="match status" value="1"/>
</dbReference>
<evidence type="ECO:0000256" key="1">
    <source>
        <dbReference type="SAM" id="SignalP"/>
    </source>
</evidence>
<dbReference type="EMBL" id="RAQO01000004">
    <property type="protein sequence ID" value="RKF20158.1"/>
    <property type="molecule type" value="Genomic_DNA"/>
</dbReference>
<evidence type="ECO:0000313" key="3">
    <source>
        <dbReference type="Proteomes" id="UP000286482"/>
    </source>
</evidence>
<gene>
    <name evidence="2" type="ORF">DBZ36_06850</name>
</gene>
<feature type="chain" id="PRO_5019209062" evidence="1">
    <location>
        <begin position="24"/>
        <end position="159"/>
    </location>
</feature>
<evidence type="ECO:0000313" key="2">
    <source>
        <dbReference type="EMBL" id="RKF20158.1"/>
    </source>
</evidence>
<accession>A0A420EHL3</accession>
<protein>
    <submittedName>
        <fullName evidence="2">DUF2057 domain-containing protein</fullName>
    </submittedName>
</protein>
<proteinExistence type="predicted"/>
<feature type="signal peptide" evidence="1">
    <location>
        <begin position="1"/>
        <end position="23"/>
    </location>
</feature>
<keyword evidence="1" id="KW-0732">Signal</keyword>